<dbReference type="Proteomes" id="UP000054988">
    <property type="component" value="Unassembled WGS sequence"/>
</dbReference>
<dbReference type="Gene3D" id="1.10.4160.10">
    <property type="entry name" value="Hydantoin permease"/>
    <property type="match status" value="1"/>
</dbReference>
<evidence type="ECO:0000256" key="5">
    <source>
        <dbReference type="ARBA" id="ARBA00023136"/>
    </source>
</evidence>
<keyword evidence="5 7" id="KW-0472">Membrane</keyword>
<dbReference type="Pfam" id="PF02133">
    <property type="entry name" value="Transp_cyt_pur"/>
    <property type="match status" value="1"/>
</dbReference>
<feature type="transmembrane region" description="Helical" evidence="7">
    <location>
        <begin position="179"/>
        <end position="201"/>
    </location>
</feature>
<dbReference type="GO" id="GO:0005886">
    <property type="term" value="C:plasma membrane"/>
    <property type="evidence" value="ECO:0007669"/>
    <property type="project" value="TreeGrafter"/>
</dbReference>
<sequence>MLFSSLFAAATMWLSVVSVSGSQSQDSFMEPAVQQPLSTGNYSNLPRLSRVIYHFEQPSPINPQELVSMCTICFPQGSTWQCINSFHDRSLRSTMSNPQNSTSNSTFRRLLRRIEVPIDPDATYKNDHWTNRDLIPMPKERRTYAIWSYCIYWCISGMCISAYTTGSTLLAFGLTPQQAIGALIVGAFCTGLLSVACGWMGERHHIGFTVSSRHTWGMRGAYFPIIIQTFVTIFWDGLQAYWGGQATTVTLGAIFTSLAHMKSTLAGGVLMTKDLIGMVIYYVFFIAIMQVPPEKLQKPFIVSSILFAGTLIGLLAWAVSTVDGGGPMWNEPGNPSHGSIGWSMMFGITSVLGAWGGGTLGQSDWTRYANRPFAPTLSQMFFAPMTITVTCIVGIVVTSCAKQILGGQIIWQPFVLMARIQDFYGDSPRARAAVFFAGLGCTCAQLGVSIVLNSVSAGMDMAGLNPKYLNIRRGAFILAAAGILSNPWQYLSNATTFLTVISGFGIFTAPFTGVMLADYHIVRRYVIKMKDLYIGDKRSLYWYWHGFHWRALAAWVMGVFPTMPGMIMTVTDPTTYNAWVKLFNITFFVGLSISFVTYYVICWISPPPGLGIGETRHDDSMIFGEKDSVASRGSESPDHKEQDGLETKVPDLSSV</sequence>
<feature type="transmembrane region" description="Helical" evidence="7">
    <location>
        <begin position="146"/>
        <end position="172"/>
    </location>
</feature>
<evidence type="ECO:0000256" key="7">
    <source>
        <dbReference type="SAM" id="Phobius"/>
    </source>
</evidence>
<evidence type="ECO:0000256" key="4">
    <source>
        <dbReference type="ARBA" id="ARBA00022989"/>
    </source>
</evidence>
<feature type="chain" id="PRO_5006901968" evidence="8">
    <location>
        <begin position="25"/>
        <end position="655"/>
    </location>
</feature>
<dbReference type="PANTHER" id="PTHR30618:SF15">
    <property type="entry name" value="NICOTINAMIDE RIBOSIDE TRANSPORTER 1-RELATED"/>
    <property type="match status" value="1"/>
</dbReference>
<evidence type="ECO:0000256" key="2">
    <source>
        <dbReference type="ARBA" id="ARBA00008974"/>
    </source>
</evidence>
<gene>
    <name evidence="9" type="ORF">WG66_9423</name>
</gene>
<feature type="transmembrane region" description="Helical" evidence="7">
    <location>
        <begin position="432"/>
        <end position="453"/>
    </location>
</feature>
<feature type="region of interest" description="Disordered" evidence="6">
    <location>
        <begin position="628"/>
        <end position="655"/>
    </location>
</feature>
<evidence type="ECO:0000256" key="6">
    <source>
        <dbReference type="SAM" id="MobiDB-lite"/>
    </source>
</evidence>
<feature type="transmembrane region" description="Helical" evidence="7">
    <location>
        <begin position="578"/>
        <end position="601"/>
    </location>
</feature>
<dbReference type="InterPro" id="IPR045225">
    <property type="entry name" value="Uracil/uridine/allantoin_perm"/>
</dbReference>
<feature type="signal peptide" evidence="8">
    <location>
        <begin position="1"/>
        <end position="24"/>
    </location>
</feature>
<proteinExistence type="inferred from homology"/>
<organism evidence="9 10">
    <name type="scientific">Moniliophthora roreri</name>
    <name type="common">Frosty pod rot fungus</name>
    <name type="synonym">Monilia roreri</name>
    <dbReference type="NCBI Taxonomy" id="221103"/>
    <lineage>
        <taxon>Eukaryota</taxon>
        <taxon>Fungi</taxon>
        <taxon>Dikarya</taxon>
        <taxon>Basidiomycota</taxon>
        <taxon>Agaricomycotina</taxon>
        <taxon>Agaricomycetes</taxon>
        <taxon>Agaricomycetidae</taxon>
        <taxon>Agaricales</taxon>
        <taxon>Marasmiineae</taxon>
        <taxon>Marasmiaceae</taxon>
        <taxon>Moniliophthora</taxon>
    </lineage>
</organism>
<feature type="transmembrane region" description="Helical" evidence="7">
    <location>
        <begin position="474"/>
        <end position="491"/>
    </location>
</feature>
<reference evidence="9 10" key="1">
    <citation type="submission" date="2015-12" db="EMBL/GenBank/DDBJ databases">
        <title>Draft genome sequence of Moniliophthora roreri, the causal agent of frosty pod rot of cacao.</title>
        <authorList>
            <person name="Aime M.C."/>
            <person name="Diaz-Valderrama J.R."/>
            <person name="Kijpornyongpan T."/>
            <person name="Phillips-Mora W."/>
        </authorList>
    </citation>
    <scope>NUCLEOTIDE SEQUENCE [LARGE SCALE GENOMIC DNA]</scope>
    <source>
        <strain evidence="9 10">MCA 2952</strain>
    </source>
</reference>
<name>A0A0W0FNU5_MONRR</name>
<feature type="transmembrane region" description="Helical" evidence="7">
    <location>
        <begin position="340"/>
        <end position="360"/>
    </location>
</feature>
<comment type="caution">
    <text evidence="9">The sequence shown here is derived from an EMBL/GenBank/DDBJ whole genome shotgun (WGS) entry which is preliminary data.</text>
</comment>
<keyword evidence="4 7" id="KW-1133">Transmembrane helix</keyword>
<feature type="transmembrane region" description="Helical" evidence="7">
    <location>
        <begin position="381"/>
        <end position="405"/>
    </location>
</feature>
<feature type="compositionally biased region" description="Basic and acidic residues" evidence="6">
    <location>
        <begin position="628"/>
        <end position="649"/>
    </location>
</feature>
<evidence type="ECO:0000256" key="3">
    <source>
        <dbReference type="ARBA" id="ARBA00022692"/>
    </source>
</evidence>
<evidence type="ECO:0000313" key="10">
    <source>
        <dbReference type="Proteomes" id="UP000054988"/>
    </source>
</evidence>
<keyword evidence="8" id="KW-0732">Signal</keyword>
<evidence type="ECO:0000256" key="1">
    <source>
        <dbReference type="ARBA" id="ARBA00004141"/>
    </source>
</evidence>
<dbReference type="PANTHER" id="PTHR30618">
    <property type="entry name" value="NCS1 FAMILY PURINE/PYRIMIDINE TRANSPORTER"/>
    <property type="match status" value="1"/>
</dbReference>
<protein>
    <submittedName>
        <fullName evidence="9">Uncharacterized protein</fullName>
    </submittedName>
</protein>
<evidence type="ECO:0000256" key="8">
    <source>
        <dbReference type="SAM" id="SignalP"/>
    </source>
</evidence>
<accession>A0A0W0FNU5</accession>
<evidence type="ECO:0000313" key="9">
    <source>
        <dbReference type="EMBL" id="KTB38014.1"/>
    </source>
</evidence>
<feature type="transmembrane region" description="Helical" evidence="7">
    <location>
        <begin position="300"/>
        <end position="320"/>
    </location>
</feature>
<dbReference type="CDD" id="cd11482">
    <property type="entry name" value="SLC-NCS1sbd_NRT1-like"/>
    <property type="match status" value="1"/>
</dbReference>
<dbReference type="InterPro" id="IPR001248">
    <property type="entry name" value="Pur-cyt_permease"/>
</dbReference>
<feature type="transmembrane region" description="Helical" evidence="7">
    <location>
        <begin position="275"/>
        <end position="293"/>
    </location>
</feature>
<feature type="transmembrane region" description="Helical" evidence="7">
    <location>
        <begin position="221"/>
        <end position="242"/>
    </location>
</feature>
<dbReference type="GO" id="GO:0015205">
    <property type="term" value="F:nucleobase transmembrane transporter activity"/>
    <property type="evidence" value="ECO:0007669"/>
    <property type="project" value="TreeGrafter"/>
</dbReference>
<feature type="transmembrane region" description="Helical" evidence="7">
    <location>
        <begin position="497"/>
        <end position="519"/>
    </location>
</feature>
<feature type="transmembrane region" description="Helical" evidence="7">
    <location>
        <begin position="540"/>
        <end position="558"/>
    </location>
</feature>
<dbReference type="EMBL" id="LATX01001790">
    <property type="protein sequence ID" value="KTB38014.1"/>
    <property type="molecule type" value="Genomic_DNA"/>
</dbReference>
<dbReference type="eggNOG" id="KOG2466">
    <property type="taxonomic scope" value="Eukaryota"/>
</dbReference>
<comment type="similarity">
    <text evidence="2">Belongs to the purine-cytosine permease (2.A.39) family.</text>
</comment>
<comment type="subcellular location">
    <subcellularLocation>
        <location evidence="1">Membrane</location>
        <topology evidence="1">Multi-pass membrane protein</topology>
    </subcellularLocation>
</comment>
<keyword evidence="3 7" id="KW-0812">Transmembrane</keyword>
<dbReference type="AlphaFoldDB" id="A0A0W0FNU5"/>